<organism evidence="1 2">
    <name type="scientific">Fusarium decemcellulare</name>
    <dbReference type="NCBI Taxonomy" id="57161"/>
    <lineage>
        <taxon>Eukaryota</taxon>
        <taxon>Fungi</taxon>
        <taxon>Dikarya</taxon>
        <taxon>Ascomycota</taxon>
        <taxon>Pezizomycotina</taxon>
        <taxon>Sordariomycetes</taxon>
        <taxon>Hypocreomycetidae</taxon>
        <taxon>Hypocreales</taxon>
        <taxon>Nectriaceae</taxon>
        <taxon>Fusarium</taxon>
        <taxon>Fusarium decemcellulare species complex</taxon>
    </lineage>
</organism>
<protein>
    <submittedName>
        <fullName evidence="1">Uncharacterized protein</fullName>
    </submittedName>
</protein>
<sequence>MRADNTSSNLCLVSLSLSQGPTIRAQCNPASLLNIRRSPRNASSLQLCSVKRAVTRCAVKEPHDSTVDFKSGAQSQHAVLVHFRIRFGLRMKLLPPVGHPNGGRLGNRKETTGCVTCKKRKIKCDECKPFCYRCTSSGRQCGGYASTQSLDGAIVSHHISTRPFTLPSPGRALMTRPMSNSQERSAFGYFVSGADRAVAGPFDVELWSRLIPQLSLTIPALRYAAMAIGALLRRADDLQSTRQSTTSPKLNKTPEVFAVEQYQKAIQSTLHALNMGHGSPLLSSTTCVMFFCIEALQGHEHQALRLFERGRKAMLASTPMNSNNAIALAAESTFSRLAIQWSMFNDDVMDDIAEVPDFCEPIISIAQAQSELISLVTHAFDVCKSYIRANWADLWDTTGAQICQELESRQESTNLALDHWRVRFEAYREHFTSQTETATHRIACSQLILWYNAISIWLMGSSVRSEMIYDNLLPQFRTLIAEAARALDGIEKQYKMVSFTFELGVIPPLYISVALCRHPALRRQALELLRRAPAQEGLWRKRLIVRACEKLIELEEGLDAFVPDISEHLAPMMVPEDRRCKMVNIGLRATSENGTLGNYVKYYLKPYGLDGLWNIHEEFFAACN</sequence>
<evidence type="ECO:0000313" key="2">
    <source>
        <dbReference type="Proteomes" id="UP001148629"/>
    </source>
</evidence>
<name>A0ACC1RY73_9HYPO</name>
<reference evidence="1" key="1">
    <citation type="submission" date="2022-08" db="EMBL/GenBank/DDBJ databases">
        <title>Genome Sequence of Fusarium decemcellulare.</title>
        <authorList>
            <person name="Buettner E."/>
        </authorList>
    </citation>
    <scope>NUCLEOTIDE SEQUENCE</scope>
    <source>
        <strain evidence="1">Babe19</strain>
    </source>
</reference>
<evidence type="ECO:0000313" key="1">
    <source>
        <dbReference type="EMBL" id="KAJ3528133.1"/>
    </source>
</evidence>
<dbReference type="EMBL" id="JANRMS010001452">
    <property type="protein sequence ID" value="KAJ3528133.1"/>
    <property type="molecule type" value="Genomic_DNA"/>
</dbReference>
<proteinExistence type="predicted"/>
<gene>
    <name evidence="1" type="ORF">NM208_g10349</name>
</gene>
<keyword evidence="2" id="KW-1185">Reference proteome</keyword>
<comment type="caution">
    <text evidence="1">The sequence shown here is derived from an EMBL/GenBank/DDBJ whole genome shotgun (WGS) entry which is preliminary data.</text>
</comment>
<accession>A0ACC1RY73</accession>
<dbReference type="Proteomes" id="UP001148629">
    <property type="component" value="Unassembled WGS sequence"/>
</dbReference>